<keyword evidence="1" id="KW-0812">Transmembrane</keyword>
<evidence type="ECO:0000313" key="3">
    <source>
        <dbReference type="Proteomes" id="UP000603940"/>
    </source>
</evidence>
<organism evidence="2 3">
    <name type="scientific">Pseudoroseomonas ludipueritiae</name>
    <dbReference type="NCBI Taxonomy" id="198093"/>
    <lineage>
        <taxon>Bacteria</taxon>
        <taxon>Pseudomonadati</taxon>
        <taxon>Pseudomonadota</taxon>
        <taxon>Alphaproteobacteria</taxon>
        <taxon>Acetobacterales</taxon>
        <taxon>Acetobacteraceae</taxon>
        <taxon>Pseudoroseomonas</taxon>
    </lineage>
</organism>
<proteinExistence type="predicted"/>
<keyword evidence="3" id="KW-1185">Reference proteome</keyword>
<comment type="caution">
    <text evidence="2">The sequence shown here is derived from an EMBL/GenBank/DDBJ whole genome shotgun (WGS) entry which is preliminary data.</text>
</comment>
<accession>A0ABR7RCK5</accession>
<evidence type="ECO:0008006" key="4">
    <source>
        <dbReference type="Google" id="ProtNLM"/>
    </source>
</evidence>
<feature type="transmembrane region" description="Helical" evidence="1">
    <location>
        <begin position="21"/>
        <end position="39"/>
    </location>
</feature>
<name>A0ABR7RCK5_9PROT</name>
<keyword evidence="1" id="KW-0472">Membrane</keyword>
<gene>
    <name evidence="2" type="ORF">IBL25_21820</name>
</gene>
<keyword evidence="1" id="KW-1133">Transmembrane helix</keyword>
<feature type="transmembrane region" description="Helical" evidence="1">
    <location>
        <begin position="115"/>
        <end position="136"/>
    </location>
</feature>
<dbReference type="RefSeq" id="WP_187780605.1">
    <property type="nucleotide sequence ID" value="NZ_JACTUZ010000160.1"/>
</dbReference>
<dbReference type="Proteomes" id="UP000603940">
    <property type="component" value="Unassembled WGS sequence"/>
</dbReference>
<evidence type="ECO:0000256" key="1">
    <source>
        <dbReference type="SAM" id="Phobius"/>
    </source>
</evidence>
<reference evidence="2 3" key="1">
    <citation type="journal article" date="2009" name="Int. J. Syst. Evol. Microbiol.">
        <title>Transfer of Teichococcus ludipueritiae and Muricoccus roseus to the genus Roseomonas, as Roseomonas ludipueritiae comb. nov. and Roseomonas rosea comb. nov., respectively, and emended description of the genus Roseomonas.</title>
        <authorList>
            <person name="Sanchez-Porro C."/>
            <person name="Gallego V."/>
            <person name="Busse H.J."/>
            <person name="Kampfer P."/>
            <person name="Ventosa A."/>
        </authorList>
    </citation>
    <scope>NUCLEOTIDE SEQUENCE [LARGE SCALE GENOMIC DNA]</scope>
    <source>
        <strain evidence="2 3">DSM 14915</strain>
    </source>
</reference>
<feature type="transmembrane region" description="Helical" evidence="1">
    <location>
        <begin position="86"/>
        <end position="109"/>
    </location>
</feature>
<dbReference type="EMBL" id="JACTUZ010000160">
    <property type="protein sequence ID" value="MBC9179584.1"/>
    <property type="molecule type" value="Genomic_DNA"/>
</dbReference>
<sequence>MPKRTINYLLHPFRGEEWGELSCAVIGGIQFFFAIIFYHDLTQRPGLALTIALSPQSWTCAGLILAVMHVLALRFGGAKWGYQARLCAAGSSLVFWSHFVFSIFVNALLSGAQVPAMLVPAMMAPLVAGVVLYRLWRHY</sequence>
<evidence type="ECO:0000313" key="2">
    <source>
        <dbReference type="EMBL" id="MBC9179584.1"/>
    </source>
</evidence>
<protein>
    <recommendedName>
        <fullName evidence="4">GtrA-like protein domain-containing protein</fullName>
    </recommendedName>
</protein>
<feature type="transmembrane region" description="Helical" evidence="1">
    <location>
        <begin position="51"/>
        <end position="74"/>
    </location>
</feature>